<dbReference type="PROSITE" id="PS50931">
    <property type="entry name" value="HTH_LYSR"/>
    <property type="match status" value="1"/>
</dbReference>
<keyword evidence="7" id="KW-1185">Reference proteome</keyword>
<feature type="domain" description="HTH lysR-type" evidence="5">
    <location>
        <begin position="7"/>
        <end position="64"/>
    </location>
</feature>
<dbReference type="AlphaFoldDB" id="A0A437Q549"/>
<evidence type="ECO:0000313" key="6">
    <source>
        <dbReference type="EMBL" id="RVU29615.1"/>
    </source>
</evidence>
<proteinExistence type="inferred from homology"/>
<evidence type="ECO:0000256" key="3">
    <source>
        <dbReference type="ARBA" id="ARBA00023125"/>
    </source>
</evidence>
<dbReference type="InterPro" id="IPR037402">
    <property type="entry name" value="YidZ_PBP2"/>
</dbReference>
<comment type="caution">
    <text evidence="6">The sequence shown here is derived from an EMBL/GenBank/DDBJ whole genome shotgun (WGS) entry which is preliminary data.</text>
</comment>
<dbReference type="EMBL" id="SACQ01000008">
    <property type="protein sequence ID" value="RVU29615.1"/>
    <property type="molecule type" value="Genomic_DNA"/>
</dbReference>
<dbReference type="SUPFAM" id="SSF53850">
    <property type="entry name" value="Periplasmic binding protein-like II"/>
    <property type="match status" value="1"/>
</dbReference>
<comment type="similarity">
    <text evidence="1">Belongs to the LysR transcriptional regulatory family.</text>
</comment>
<dbReference type="CDD" id="cd08417">
    <property type="entry name" value="PBP2_Nitroaromatics_like"/>
    <property type="match status" value="1"/>
</dbReference>
<dbReference type="GO" id="GO:0003700">
    <property type="term" value="F:DNA-binding transcription factor activity"/>
    <property type="evidence" value="ECO:0007669"/>
    <property type="project" value="InterPro"/>
</dbReference>
<name>A0A437Q549_9GAMM</name>
<dbReference type="Pfam" id="PF00126">
    <property type="entry name" value="HTH_1"/>
    <property type="match status" value="1"/>
</dbReference>
<dbReference type="PANTHER" id="PTHR30118">
    <property type="entry name" value="HTH-TYPE TRANSCRIPTIONAL REGULATOR LEUO-RELATED"/>
    <property type="match status" value="1"/>
</dbReference>
<dbReference type="Pfam" id="PF03466">
    <property type="entry name" value="LysR_substrate"/>
    <property type="match status" value="1"/>
</dbReference>
<dbReference type="GO" id="GO:0003677">
    <property type="term" value="F:DNA binding"/>
    <property type="evidence" value="ECO:0007669"/>
    <property type="project" value="UniProtKB-KW"/>
</dbReference>
<evidence type="ECO:0000259" key="5">
    <source>
        <dbReference type="PROSITE" id="PS50931"/>
    </source>
</evidence>
<dbReference type="InterPro" id="IPR036390">
    <property type="entry name" value="WH_DNA-bd_sf"/>
</dbReference>
<evidence type="ECO:0000256" key="1">
    <source>
        <dbReference type="ARBA" id="ARBA00009437"/>
    </source>
</evidence>
<sequence length="305" mass="34199">MSDLHNFDLNLLIQFEALISECHVSRAAEKVFLSQSAMSHALARLREHCNDPLLVRTPQGLQPTQRAKAMLPEVRDALATIERAIAAPTAFVPATSQRCFTLAATDYFESVIFPDWFCTLRKRAPHIQIAIDIIPEDRALQRLSSGEVDLIIGLESDLSTPSYLDIDIWCEEHLVVIGSEHYNHRGPLDLPTYLAAEHIAFFDLASQADSAVDRWLAQQNRHRQVVAKVSNYMAGARMAANSQMLATLPKRMAELFATLLPVKIFALSDAFPTQRMTLIQDPRLRNEAGRQWLVDQLKLATSGDN</sequence>
<protein>
    <submittedName>
        <fullName evidence="6">LysR family transcriptional regulator</fullName>
    </submittedName>
</protein>
<dbReference type="PANTHER" id="PTHR30118:SF15">
    <property type="entry name" value="TRANSCRIPTIONAL REGULATORY PROTEIN"/>
    <property type="match status" value="1"/>
</dbReference>
<evidence type="ECO:0000256" key="2">
    <source>
        <dbReference type="ARBA" id="ARBA00023015"/>
    </source>
</evidence>
<dbReference type="InterPro" id="IPR005119">
    <property type="entry name" value="LysR_subst-bd"/>
</dbReference>
<dbReference type="PRINTS" id="PR00039">
    <property type="entry name" value="HTHLYSR"/>
</dbReference>
<keyword evidence="3" id="KW-0238">DNA-binding</keyword>
<accession>A0A437Q549</accession>
<evidence type="ECO:0000256" key="4">
    <source>
        <dbReference type="ARBA" id="ARBA00023163"/>
    </source>
</evidence>
<reference evidence="6 7" key="1">
    <citation type="submission" date="2019-01" db="EMBL/GenBank/DDBJ databases">
        <authorList>
            <person name="Chen W.-M."/>
        </authorList>
    </citation>
    <scope>NUCLEOTIDE SEQUENCE [LARGE SCALE GENOMIC DNA]</scope>
    <source>
        <strain evidence="6 7">HPM-16</strain>
    </source>
</reference>
<dbReference type="InterPro" id="IPR036388">
    <property type="entry name" value="WH-like_DNA-bd_sf"/>
</dbReference>
<gene>
    <name evidence="6" type="ORF">EOE65_15720</name>
</gene>
<organism evidence="6 7">
    <name type="scientific">Neptunomonas marina</name>
    <dbReference type="NCBI Taxonomy" id="1815562"/>
    <lineage>
        <taxon>Bacteria</taxon>
        <taxon>Pseudomonadati</taxon>
        <taxon>Pseudomonadota</taxon>
        <taxon>Gammaproteobacteria</taxon>
        <taxon>Oceanospirillales</taxon>
        <taxon>Oceanospirillaceae</taxon>
        <taxon>Neptunomonas</taxon>
    </lineage>
</organism>
<dbReference type="SUPFAM" id="SSF46785">
    <property type="entry name" value="Winged helix' DNA-binding domain"/>
    <property type="match status" value="1"/>
</dbReference>
<keyword evidence="2" id="KW-0805">Transcription regulation</keyword>
<dbReference type="Gene3D" id="3.40.190.10">
    <property type="entry name" value="Periplasmic binding protein-like II"/>
    <property type="match status" value="2"/>
</dbReference>
<dbReference type="InterPro" id="IPR000847">
    <property type="entry name" value="LysR_HTH_N"/>
</dbReference>
<dbReference type="RefSeq" id="WP_127695465.1">
    <property type="nucleotide sequence ID" value="NZ_SACQ01000008.1"/>
</dbReference>
<dbReference type="Proteomes" id="UP000282818">
    <property type="component" value="Unassembled WGS sequence"/>
</dbReference>
<evidence type="ECO:0000313" key="7">
    <source>
        <dbReference type="Proteomes" id="UP000282818"/>
    </source>
</evidence>
<keyword evidence="4" id="KW-0804">Transcription</keyword>
<dbReference type="InterPro" id="IPR050389">
    <property type="entry name" value="LysR-type_TF"/>
</dbReference>
<dbReference type="Gene3D" id="1.10.10.10">
    <property type="entry name" value="Winged helix-like DNA-binding domain superfamily/Winged helix DNA-binding domain"/>
    <property type="match status" value="1"/>
</dbReference>